<dbReference type="Proteomes" id="UP000037751">
    <property type="component" value="Unassembled WGS sequence"/>
</dbReference>
<evidence type="ECO:0000256" key="8">
    <source>
        <dbReference type="ARBA" id="ARBA00023306"/>
    </source>
</evidence>
<dbReference type="Gene3D" id="1.10.418.30">
    <property type="entry name" value="Ncd80 complex, Ncd80 subunit"/>
    <property type="match status" value="1"/>
</dbReference>
<reference evidence="16 17" key="1">
    <citation type="submission" date="2015-07" db="EMBL/GenBank/DDBJ databases">
        <title>Draft Genome Sequence of Malassezia furfur CBS1878 and Malassezia pachydermatis CBS1879.</title>
        <authorList>
            <person name="Triana S."/>
            <person name="Ohm R."/>
            <person name="Gonzalez A."/>
            <person name="DeCock H."/>
            <person name="Restrepo S."/>
            <person name="Celis A."/>
        </authorList>
    </citation>
    <scope>NUCLEOTIDE SEQUENCE [LARGE SCALE GENOMIC DNA]</scope>
    <source>
        <strain evidence="16 17">CBS 1879</strain>
    </source>
</reference>
<evidence type="ECO:0000259" key="15">
    <source>
        <dbReference type="Pfam" id="PF24487"/>
    </source>
</evidence>
<keyword evidence="4 10" id="KW-0498">Mitosis</keyword>
<evidence type="ECO:0000256" key="4">
    <source>
        <dbReference type="ARBA" id="ARBA00022776"/>
    </source>
</evidence>
<comment type="caution">
    <text evidence="16">The sequence shown here is derived from an EMBL/GenBank/DDBJ whole genome shotgun (WGS) entry which is preliminary data.</text>
</comment>
<keyword evidence="6 11" id="KW-0175">Coiled coil</keyword>
<dbReference type="AlphaFoldDB" id="A0A0M8MJ55"/>
<evidence type="ECO:0000256" key="9">
    <source>
        <dbReference type="ARBA" id="ARBA00023328"/>
    </source>
</evidence>
<dbReference type="Pfam" id="PF18077">
    <property type="entry name" value="DUF5595"/>
    <property type="match status" value="1"/>
</dbReference>
<feature type="coiled-coil region" evidence="11">
    <location>
        <begin position="326"/>
        <end position="398"/>
    </location>
</feature>
<keyword evidence="17" id="KW-1185">Reference proteome</keyword>
<evidence type="ECO:0000256" key="6">
    <source>
        <dbReference type="ARBA" id="ARBA00023054"/>
    </source>
</evidence>
<comment type="function">
    <text evidence="10">Acts as a component of the essential kinetochore-associated NDC80 complex, which is required for chromosome segregation and spindle checkpoint activity.</text>
</comment>
<keyword evidence="3 10" id="KW-0132">Cell division</keyword>
<dbReference type="GO" id="GO:0031262">
    <property type="term" value="C:Ndc80 complex"/>
    <property type="evidence" value="ECO:0007669"/>
    <property type="project" value="UniProtKB-UniRule"/>
</dbReference>
<dbReference type="InterPro" id="IPR057091">
    <property type="entry name" value="NDC80_loop"/>
</dbReference>
<dbReference type="InterPro" id="IPR055260">
    <property type="entry name" value="Ndc80_CH"/>
</dbReference>
<evidence type="ECO:0000313" key="16">
    <source>
        <dbReference type="EMBL" id="KOS12588.1"/>
    </source>
</evidence>
<evidence type="ECO:0000256" key="3">
    <source>
        <dbReference type="ARBA" id="ARBA00022618"/>
    </source>
</evidence>
<evidence type="ECO:0000259" key="13">
    <source>
        <dbReference type="Pfam" id="PF03801"/>
    </source>
</evidence>
<evidence type="ECO:0000256" key="11">
    <source>
        <dbReference type="SAM" id="Coils"/>
    </source>
</evidence>
<dbReference type="GO" id="GO:0005634">
    <property type="term" value="C:nucleus"/>
    <property type="evidence" value="ECO:0007669"/>
    <property type="project" value="UniProtKB-SubCell"/>
</dbReference>
<evidence type="ECO:0000256" key="1">
    <source>
        <dbReference type="ARBA" id="ARBA00007050"/>
    </source>
</evidence>
<keyword evidence="5 10" id="KW-0995">Kinetochore</keyword>
<dbReference type="OrthoDB" id="7459479at2759"/>
<keyword evidence="2 10" id="KW-0158">Chromosome</keyword>
<dbReference type="Gene3D" id="6.10.250.1950">
    <property type="match status" value="1"/>
</dbReference>
<keyword evidence="7 10" id="KW-0539">Nucleus</keyword>
<accession>A0A0M8MJ55</accession>
<dbReference type="VEuPathDB" id="FungiDB:Malapachy_2831"/>
<feature type="region of interest" description="Disordered" evidence="12">
    <location>
        <begin position="54"/>
        <end position="81"/>
    </location>
</feature>
<dbReference type="PANTHER" id="PTHR10643:SF2">
    <property type="entry name" value="KINETOCHORE PROTEIN NDC80 HOMOLOG"/>
    <property type="match status" value="1"/>
</dbReference>
<proteinExistence type="inferred from homology"/>
<evidence type="ECO:0000256" key="10">
    <source>
        <dbReference type="RuleBase" id="RU368072"/>
    </source>
</evidence>
<feature type="coiled-coil region" evidence="11">
    <location>
        <begin position="485"/>
        <end position="576"/>
    </location>
</feature>
<feature type="domain" description="Kinetochore protein Ndc80 CH" evidence="13">
    <location>
        <begin position="79"/>
        <end position="213"/>
    </location>
</feature>
<gene>
    <name evidence="16" type="ORF">Malapachy_2831</name>
</gene>
<evidence type="ECO:0000256" key="5">
    <source>
        <dbReference type="ARBA" id="ARBA00022838"/>
    </source>
</evidence>
<dbReference type="InterPro" id="IPR040967">
    <property type="entry name" value="DUF5595"/>
</dbReference>
<sequence>MSQRRMTLASIDTNRGATAASAMNKAPGKMPPPVAGVRGRPSLAMRRSSVALGGSSALHEMRPRASLAPGQRRSVGMGRASLAPGALPPMPVIKDSRMRMKNARATMEANLTHFLESTGFTMAGWSSKLVHEPTQSAFVGMFKHIYSTCIDSGYQVGAEGRKFEEEVLMLMKEIRYPFVDELTKTKLTAAGSQQNWPVCLSMLDWMVQVGTAVNASHSGPLEREDENELHALFFPYLWHCYERFWDNQDTYPEEMEALAQRFAEKNAALASAVEALASDQQALDAEWHALSDKPSPLQRERHENEVLQSDLAKFAKYHHEVLVPKLDKSRRTIQRLQAALVEYTTELTAKQAERTRRQQLVDAQDISSDEFERMLAERERLARQLDELTTQNREAVEQCWSLEMALTKQQTEVEKRLTHFHTGARRVDLFPLSLPNGVELTELDLVPANPSTMLAPGVSMQAVRSKIEHLRAMEAERFRTLSDERLALQESLDEALETLHRLRRDGRSAELRLEALRAQMDEVNQRGSEEEDASQAEYLRQEGIVRSIEHSSSMALQQAEARWQGLQLQLQEALESTAAERAAMHDEVCSALHSLLDIKVRVSEGLDRIAAAVSGTCRS</sequence>
<name>A0A0M8MJ55_9BASI</name>
<keyword evidence="8 10" id="KW-0131">Cell cycle</keyword>
<dbReference type="RefSeq" id="XP_017990220.1">
    <property type="nucleotide sequence ID" value="XM_018137317.1"/>
</dbReference>
<protein>
    <recommendedName>
        <fullName evidence="10">Kinetochore protein NDC80</fullName>
    </recommendedName>
</protein>
<dbReference type="GeneID" id="28729193"/>
<dbReference type="GO" id="GO:0051301">
    <property type="term" value="P:cell division"/>
    <property type="evidence" value="ECO:0007669"/>
    <property type="project" value="UniProtKB-UniRule"/>
</dbReference>
<comment type="subcellular location">
    <subcellularLocation>
        <location evidence="10">Chromosome</location>
        <location evidence="10">Centromere</location>
        <location evidence="10">Kinetochore</location>
    </subcellularLocation>
    <subcellularLocation>
        <location evidence="10">Nucleus</location>
    </subcellularLocation>
</comment>
<dbReference type="InterPro" id="IPR038273">
    <property type="entry name" value="Ndc80_sf"/>
</dbReference>
<comment type="subunit">
    <text evidence="10">Component of the NDC80 complex.</text>
</comment>
<keyword evidence="9 10" id="KW-0137">Centromere</keyword>
<feature type="compositionally biased region" description="Polar residues" evidence="12">
    <location>
        <begin position="1"/>
        <end position="16"/>
    </location>
</feature>
<dbReference type="Pfam" id="PF03801">
    <property type="entry name" value="Ndc80_HEC"/>
    <property type="match status" value="1"/>
</dbReference>
<feature type="region of interest" description="Disordered" evidence="12">
    <location>
        <begin position="1"/>
        <end position="34"/>
    </location>
</feature>
<comment type="similarity">
    <text evidence="1 10">Belongs to the NDC80/HEC1 family.</text>
</comment>
<evidence type="ECO:0000313" key="17">
    <source>
        <dbReference type="Proteomes" id="UP000037751"/>
    </source>
</evidence>
<evidence type="ECO:0000256" key="12">
    <source>
        <dbReference type="SAM" id="MobiDB-lite"/>
    </source>
</evidence>
<evidence type="ECO:0000256" key="2">
    <source>
        <dbReference type="ARBA" id="ARBA00022454"/>
    </source>
</evidence>
<evidence type="ECO:0000259" key="14">
    <source>
        <dbReference type="Pfam" id="PF18077"/>
    </source>
</evidence>
<dbReference type="PANTHER" id="PTHR10643">
    <property type="entry name" value="KINETOCHORE PROTEIN NDC80"/>
    <property type="match status" value="1"/>
</dbReference>
<organism evidence="16 17">
    <name type="scientific">Malassezia pachydermatis</name>
    <dbReference type="NCBI Taxonomy" id="77020"/>
    <lineage>
        <taxon>Eukaryota</taxon>
        <taxon>Fungi</taxon>
        <taxon>Dikarya</taxon>
        <taxon>Basidiomycota</taxon>
        <taxon>Ustilaginomycotina</taxon>
        <taxon>Malasseziomycetes</taxon>
        <taxon>Malasseziales</taxon>
        <taxon>Malasseziaceae</taxon>
        <taxon>Malassezia</taxon>
    </lineage>
</organism>
<dbReference type="InterPro" id="IPR005550">
    <property type="entry name" value="Kinetochore_Ndc80"/>
</dbReference>
<feature type="domain" description="DUF5595" evidence="14">
    <location>
        <begin position="222"/>
        <end position="290"/>
    </location>
</feature>
<feature type="domain" description="Kinetochore protein NDC80 loop region" evidence="15">
    <location>
        <begin position="385"/>
        <end position="594"/>
    </location>
</feature>
<dbReference type="Pfam" id="PF24487">
    <property type="entry name" value="NDC80_loop"/>
    <property type="match status" value="1"/>
</dbReference>
<dbReference type="STRING" id="77020.A0A0M8MJ55"/>
<dbReference type="GO" id="GO:0051315">
    <property type="term" value="P:attachment of mitotic spindle microtubules to kinetochore"/>
    <property type="evidence" value="ECO:0007669"/>
    <property type="project" value="UniProtKB-UniRule"/>
</dbReference>
<dbReference type="EMBL" id="LGAV01000011">
    <property type="protein sequence ID" value="KOS12588.1"/>
    <property type="molecule type" value="Genomic_DNA"/>
</dbReference>
<evidence type="ECO:0000256" key="7">
    <source>
        <dbReference type="ARBA" id="ARBA00023242"/>
    </source>
</evidence>